<dbReference type="PROSITE" id="PS51257">
    <property type="entry name" value="PROKAR_LIPOPROTEIN"/>
    <property type="match status" value="1"/>
</dbReference>
<proteinExistence type="predicted"/>
<evidence type="ECO:0000313" key="2">
    <source>
        <dbReference type="EMBL" id="MPM50447.1"/>
    </source>
</evidence>
<gene>
    <name evidence="2" type="ORF">SDC9_97186</name>
</gene>
<evidence type="ECO:0000256" key="1">
    <source>
        <dbReference type="SAM" id="Phobius"/>
    </source>
</evidence>
<dbReference type="EMBL" id="VSSQ01012976">
    <property type="protein sequence ID" value="MPM50447.1"/>
    <property type="molecule type" value="Genomic_DNA"/>
</dbReference>
<accession>A0A645ABP4</accession>
<reference evidence="2" key="1">
    <citation type="submission" date="2019-08" db="EMBL/GenBank/DDBJ databases">
        <authorList>
            <person name="Kucharzyk K."/>
            <person name="Murdoch R.W."/>
            <person name="Higgins S."/>
            <person name="Loffler F."/>
        </authorList>
    </citation>
    <scope>NUCLEOTIDE SEQUENCE</scope>
</reference>
<sequence>MRYRENTIAPAFVSLTVLSATAVAGCFFLTEWLKRIMMVESCAYAQLLQCFVLPILLSNICILLRLYGHRIPSICSLCATGVLITAVVPIAVTFPAVLGQTLLREEFNLDAVALDAFSQFKFLYYVLLLGTLFLTQCIPWFIKKK</sequence>
<feature type="transmembrane region" description="Helical" evidence="1">
    <location>
        <begin position="74"/>
        <end position="102"/>
    </location>
</feature>
<feature type="transmembrane region" description="Helical" evidence="1">
    <location>
        <begin position="122"/>
        <end position="142"/>
    </location>
</feature>
<keyword evidence="1" id="KW-0812">Transmembrane</keyword>
<feature type="transmembrane region" description="Helical" evidence="1">
    <location>
        <begin position="46"/>
        <end position="67"/>
    </location>
</feature>
<name>A0A645ABP4_9ZZZZ</name>
<keyword evidence="1" id="KW-0472">Membrane</keyword>
<organism evidence="2">
    <name type="scientific">bioreactor metagenome</name>
    <dbReference type="NCBI Taxonomy" id="1076179"/>
    <lineage>
        <taxon>unclassified sequences</taxon>
        <taxon>metagenomes</taxon>
        <taxon>ecological metagenomes</taxon>
    </lineage>
</organism>
<dbReference type="AlphaFoldDB" id="A0A645ABP4"/>
<comment type="caution">
    <text evidence="2">The sequence shown here is derived from an EMBL/GenBank/DDBJ whole genome shotgun (WGS) entry which is preliminary data.</text>
</comment>
<protein>
    <submittedName>
        <fullName evidence="2">Uncharacterized protein</fullName>
    </submittedName>
</protein>
<keyword evidence="1" id="KW-1133">Transmembrane helix</keyword>